<dbReference type="InterPro" id="IPR011990">
    <property type="entry name" value="TPR-like_helical_dom_sf"/>
</dbReference>
<dbReference type="GeneID" id="19277687"/>
<sequence length="348" mass="38908">MFTSLARRHSRCLRPSSCRGKLNIWESASVHQYTSISPFSTTRRCDAGPRIKAGGSFAKVRFSQTDVPQLAFWKERARPPLVSGLDPEDCFRSAHTYVDLAIADRPGWRNTLRDPPHSLSYETLHYMAAMVIAGSPGPAFPIALHIYTTLVSLNYTPSILTMTRLALMRNLLGQPQFRETEEKFAALVRRKDDPNACTLQGMILMAKSTPETDKKALEWFRLAASLGGEEPGAWEWQGACAVEMGKVYLRLKNPQRAKDIFKYSAETLDAPEAALLYSSLLDDSDPEKYIWTRKAAVSAVNNAAREMARLEGLRAPSQDSKSVGAWEKKKSLVLQREWEAIAGDRAIV</sequence>
<dbReference type="STRING" id="1229662.W3WPC7"/>
<dbReference type="Proteomes" id="UP000030651">
    <property type="component" value="Unassembled WGS sequence"/>
</dbReference>
<name>W3WPC7_PESFW</name>
<dbReference type="OrthoDB" id="5379420at2759"/>
<evidence type="ECO:0000313" key="2">
    <source>
        <dbReference type="Proteomes" id="UP000030651"/>
    </source>
</evidence>
<evidence type="ECO:0000313" key="1">
    <source>
        <dbReference type="EMBL" id="ETS75730.1"/>
    </source>
</evidence>
<dbReference type="OMA" id="WNLATHI"/>
<dbReference type="HOGENOM" id="CLU_797171_0_0_1"/>
<dbReference type="AlphaFoldDB" id="W3WPC7"/>
<gene>
    <name evidence="1" type="ORF">PFICI_12674</name>
</gene>
<protein>
    <submittedName>
        <fullName evidence="1">Uncharacterized protein</fullName>
    </submittedName>
</protein>
<dbReference type="EMBL" id="KI912118">
    <property type="protein sequence ID" value="ETS75730.1"/>
    <property type="molecule type" value="Genomic_DNA"/>
</dbReference>
<dbReference type="KEGG" id="pfy:PFICI_12674"/>
<dbReference type="SUPFAM" id="SSF81901">
    <property type="entry name" value="HCP-like"/>
    <property type="match status" value="1"/>
</dbReference>
<dbReference type="RefSeq" id="XP_007839446.1">
    <property type="nucleotide sequence ID" value="XM_007841255.1"/>
</dbReference>
<dbReference type="Gene3D" id="1.25.40.10">
    <property type="entry name" value="Tetratricopeptide repeat domain"/>
    <property type="match status" value="1"/>
</dbReference>
<dbReference type="eggNOG" id="ENOG502R8TH">
    <property type="taxonomic scope" value="Eukaryota"/>
</dbReference>
<keyword evidence="2" id="KW-1185">Reference proteome</keyword>
<accession>W3WPC7</accession>
<organism evidence="1 2">
    <name type="scientific">Pestalotiopsis fici (strain W106-1 / CGMCC3.15140)</name>
    <dbReference type="NCBI Taxonomy" id="1229662"/>
    <lineage>
        <taxon>Eukaryota</taxon>
        <taxon>Fungi</taxon>
        <taxon>Dikarya</taxon>
        <taxon>Ascomycota</taxon>
        <taxon>Pezizomycotina</taxon>
        <taxon>Sordariomycetes</taxon>
        <taxon>Xylariomycetidae</taxon>
        <taxon>Amphisphaeriales</taxon>
        <taxon>Sporocadaceae</taxon>
        <taxon>Pestalotiopsis</taxon>
    </lineage>
</organism>
<proteinExistence type="predicted"/>
<reference evidence="2" key="1">
    <citation type="journal article" date="2015" name="BMC Genomics">
        <title>Genomic and transcriptomic analysis of the endophytic fungus Pestalotiopsis fici reveals its lifestyle and high potential for synthesis of natural products.</title>
        <authorList>
            <person name="Wang X."/>
            <person name="Zhang X."/>
            <person name="Liu L."/>
            <person name="Xiang M."/>
            <person name="Wang W."/>
            <person name="Sun X."/>
            <person name="Che Y."/>
            <person name="Guo L."/>
            <person name="Liu G."/>
            <person name="Guo L."/>
            <person name="Wang C."/>
            <person name="Yin W.B."/>
            <person name="Stadler M."/>
            <person name="Zhang X."/>
            <person name="Liu X."/>
        </authorList>
    </citation>
    <scope>NUCLEOTIDE SEQUENCE [LARGE SCALE GENOMIC DNA]</scope>
    <source>
        <strain evidence="2">W106-1 / CGMCC3.15140</strain>
    </source>
</reference>
<dbReference type="InParanoid" id="W3WPC7"/>